<keyword evidence="1" id="KW-1133">Transmembrane helix</keyword>
<keyword evidence="1" id="KW-0812">Transmembrane</keyword>
<sequence>MGSALGLASRTLSTLLFHCMPCTAFMALNFFRSLKPMYLGKF</sequence>
<dbReference type="AlphaFoldDB" id="A0A671LIC9"/>
<accession>A0A671LIC9</accession>
<evidence type="ECO:0000256" key="1">
    <source>
        <dbReference type="SAM" id="Phobius"/>
    </source>
</evidence>
<protein>
    <submittedName>
        <fullName evidence="2">Uncharacterized protein</fullName>
    </submittedName>
</protein>
<keyword evidence="3" id="KW-1185">Reference proteome</keyword>
<organism evidence="2 3">
    <name type="scientific">Sinocyclocheilus anshuiensis</name>
    <dbReference type="NCBI Taxonomy" id="1608454"/>
    <lineage>
        <taxon>Eukaryota</taxon>
        <taxon>Metazoa</taxon>
        <taxon>Chordata</taxon>
        <taxon>Craniata</taxon>
        <taxon>Vertebrata</taxon>
        <taxon>Euteleostomi</taxon>
        <taxon>Actinopterygii</taxon>
        <taxon>Neopterygii</taxon>
        <taxon>Teleostei</taxon>
        <taxon>Ostariophysi</taxon>
        <taxon>Cypriniformes</taxon>
        <taxon>Cyprinidae</taxon>
        <taxon>Cyprininae</taxon>
        <taxon>Sinocyclocheilus</taxon>
    </lineage>
</organism>
<reference evidence="2" key="1">
    <citation type="submission" date="2025-08" db="UniProtKB">
        <authorList>
            <consortium name="Ensembl"/>
        </authorList>
    </citation>
    <scope>IDENTIFICATION</scope>
</reference>
<dbReference type="Ensembl" id="ENSSANT00000021518.1">
    <property type="protein sequence ID" value="ENSSANP00000020179.1"/>
    <property type="gene ID" value="ENSSANG00000010529.1"/>
</dbReference>
<evidence type="ECO:0000313" key="3">
    <source>
        <dbReference type="Proteomes" id="UP000472260"/>
    </source>
</evidence>
<feature type="transmembrane region" description="Helical" evidence="1">
    <location>
        <begin position="12"/>
        <end position="31"/>
    </location>
</feature>
<dbReference type="Proteomes" id="UP000472260">
    <property type="component" value="Unassembled WGS sequence"/>
</dbReference>
<name>A0A671LIC9_9TELE</name>
<proteinExistence type="predicted"/>
<evidence type="ECO:0000313" key="2">
    <source>
        <dbReference type="Ensembl" id="ENSSANP00000020179.1"/>
    </source>
</evidence>
<keyword evidence="1" id="KW-0472">Membrane</keyword>
<reference evidence="2" key="2">
    <citation type="submission" date="2025-09" db="UniProtKB">
        <authorList>
            <consortium name="Ensembl"/>
        </authorList>
    </citation>
    <scope>IDENTIFICATION</scope>
</reference>